<dbReference type="GO" id="GO:0009313">
    <property type="term" value="P:oligosaccharide catabolic process"/>
    <property type="evidence" value="ECO:0007669"/>
    <property type="project" value="TreeGrafter"/>
</dbReference>
<evidence type="ECO:0000256" key="5">
    <source>
        <dbReference type="ARBA" id="ARBA00023295"/>
    </source>
</evidence>
<dbReference type="PANTHER" id="PTHR10357:SF184">
    <property type="entry name" value="OLIGO-1,6-GLUCOSIDASE 1"/>
    <property type="match status" value="1"/>
</dbReference>
<dbReference type="EMBL" id="MEHD01000017">
    <property type="protein sequence ID" value="ODR58857.1"/>
    <property type="molecule type" value="Genomic_DNA"/>
</dbReference>
<dbReference type="Gene3D" id="3.20.20.80">
    <property type="entry name" value="Glycosidases"/>
    <property type="match status" value="1"/>
</dbReference>
<evidence type="ECO:0000259" key="6">
    <source>
        <dbReference type="SMART" id="SM00642"/>
    </source>
</evidence>
<dbReference type="FunFam" id="2.60.40.1180:FF:000007">
    <property type="entry name" value="Sucrose isomerase"/>
    <property type="match status" value="1"/>
</dbReference>
<dbReference type="Gene3D" id="3.90.400.10">
    <property type="entry name" value="Oligo-1,6-glucosidase, Domain 2"/>
    <property type="match status" value="1"/>
</dbReference>
<comment type="similarity">
    <text evidence="2">Belongs to the glycosyl hydrolase 13 family.</text>
</comment>
<dbReference type="NCBIfam" id="NF008183">
    <property type="entry name" value="PRK10933.1"/>
    <property type="match status" value="1"/>
</dbReference>
<organism evidence="7 9">
    <name type="scientific">Eisenbergiella tayi</name>
    <dbReference type="NCBI Taxonomy" id="1432052"/>
    <lineage>
        <taxon>Bacteria</taxon>
        <taxon>Bacillati</taxon>
        <taxon>Bacillota</taxon>
        <taxon>Clostridia</taxon>
        <taxon>Lachnospirales</taxon>
        <taxon>Lachnospiraceae</taxon>
        <taxon>Eisenbergiella</taxon>
    </lineage>
</organism>
<evidence type="ECO:0000313" key="10">
    <source>
        <dbReference type="Proteomes" id="UP000094869"/>
    </source>
</evidence>
<dbReference type="Pfam" id="PF16657">
    <property type="entry name" value="Malt_amylase_C"/>
    <property type="match status" value="1"/>
</dbReference>
<feature type="domain" description="Glycosyl hydrolase family 13 catalytic" evidence="6">
    <location>
        <begin position="13"/>
        <end position="420"/>
    </location>
</feature>
<dbReference type="InterPro" id="IPR013780">
    <property type="entry name" value="Glyco_hydro_b"/>
</dbReference>
<evidence type="ECO:0000256" key="4">
    <source>
        <dbReference type="ARBA" id="ARBA00022801"/>
    </source>
</evidence>
<dbReference type="InterPro" id="IPR017853">
    <property type="entry name" value="GH"/>
</dbReference>
<keyword evidence="4 7" id="KW-0378">Hydrolase</keyword>
<dbReference type="PANTHER" id="PTHR10357">
    <property type="entry name" value="ALPHA-AMYLASE FAMILY MEMBER"/>
    <property type="match status" value="1"/>
</dbReference>
<sequence>MEKDWWKKSVVYQIYPRSFCDSDGDGIGDLNGITGKLDYLKELGADVIWLSPVYESPNDDNGYDISDYQAVMKDFGTMADFDRMLEEIHARGMKLVMDLVVNHTSDEHPWFQESRKGKDNPYRDYYIWKKPKEGKEPNNWGSCFGGPAWEYEESSGEYYLHLFSVKQPDLNWENPQVRREVYRMMNWWLDKGVDGFRMDVISLISKDPDFPDGPAGITGYAAFNYCANGPRVHEYLQEMRREVLDGRDTITVGECSGVTLEEALKYASCDGKELSMVFQFEHVDLDFDEKGNKWTDRKCRLTELKEVLSRWQTGLYGRAWNSLFWCNHDQPRVVSRFGNDSPEYREVSAKMLAVCLHMMQGTPYIYQGEELGMTNVPFKGIADFRDLDSINAYWELTGKGIFKEEEMLRFLRYKSRDNARTPMQWDASPNAGFTEGEPWIMVNPNYGEINAADQIGREDSVFSFYKELVKLRKEKPVIVNGEYRLLDPESEDVFVYERSFHEEHLLVVCSFAEKELLWRLPEEMAGQAAKRVIGNYEGQQWGPELMLRPYEASVWEWTKGE</sequence>
<dbReference type="FunFam" id="3.90.400.10:FF:000002">
    <property type="entry name" value="Sucrose isomerase"/>
    <property type="match status" value="1"/>
</dbReference>
<evidence type="ECO:0000313" key="9">
    <source>
        <dbReference type="Proteomes" id="UP000094271"/>
    </source>
</evidence>
<name>A0A1E3U4Z6_9FIRM</name>
<dbReference type="SUPFAM" id="SSF51445">
    <property type="entry name" value="(Trans)glycosidases"/>
    <property type="match status" value="1"/>
</dbReference>
<evidence type="ECO:0000313" key="7">
    <source>
        <dbReference type="EMBL" id="ODR32353.1"/>
    </source>
</evidence>
<comment type="subcellular location">
    <subcellularLocation>
        <location evidence="1">Cytoplasm</location>
    </subcellularLocation>
</comment>
<dbReference type="InterPro" id="IPR006047">
    <property type="entry name" value="GH13_cat_dom"/>
</dbReference>
<reference evidence="7 9" key="2">
    <citation type="submission" date="2016-08" db="EMBL/GenBank/DDBJ databases">
        <authorList>
            <person name="Seilhamer J.J."/>
        </authorList>
    </citation>
    <scope>NUCLEOTIDE SEQUENCE [LARGE SCALE GENOMIC DNA]</scope>
    <source>
        <strain evidence="7 9">NML150140-1</strain>
    </source>
</reference>
<dbReference type="InterPro" id="IPR032091">
    <property type="entry name" value="Malt_amylase-like_C"/>
</dbReference>
<dbReference type="Gene3D" id="2.60.40.1180">
    <property type="entry name" value="Golgi alpha-mannosidase II"/>
    <property type="match status" value="1"/>
</dbReference>
<accession>A0A1E3U4Z6</accession>
<dbReference type="SUPFAM" id="SSF51011">
    <property type="entry name" value="Glycosyl hydrolase domain"/>
    <property type="match status" value="1"/>
</dbReference>
<dbReference type="SMART" id="SM00642">
    <property type="entry name" value="Aamy"/>
    <property type="match status" value="1"/>
</dbReference>
<dbReference type="Proteomes" id="UP000094271">
    <property type="component" value="Unassembled WGS sequence"/>
</dbReference>
<protein>
    <submittedName>
        <fullName evidence="7">Glucohydrolase</fullName>
    </submittedName>
</protein>
<keyword evidence="10" id="KW-1185">Reference proteome</keyword>
<evidence type="ECO:0000256" key="3">
    <source>
        <dbReference type="ARBA" id="ARBA00022490"/>
    </source>
</evidence>
<dbReference type="FunFam" id="3.20.20.80:FF:000014">
    <property type="entry name" value="Alpha,alpha-phosphotrehalase"/>
    <property type="match status" value="1"/>
</dbReference>
<dbReference type="GO" id="GO:0005737">
    <property type="term" value="C:cytoplasm"/>
    <property type="evidence" value="ECO:0007669"/>
    <property type="project" value="UniProtKB-SubCell"/>
</dbReference>
<gene>
    <name evidence="7" type="ORF">BEI59_36770</name>
    <name evidence="8" type="ORF">BEI63_07630</name>
</gene>
<dbReference type="OrthoDB" id="9805159at2"/>
<dbReference type="Proteomes" id="UP000094869">
    <property type="component" value="Unassembled WGS sequence"/>
</dbReference>
<dbReference type="EMBL" id="MEHA01000064">
    <property type="protein sequence ID" value="ODR32353.1"/>
    <property type="molecule type" value="Genomic_DNA"/>
</dbReference>
<evidence type="ECO:0000256" key="2">
    <source>
        <dbReference type="ARBA" id="ARBA00008061"/>
    </source>
</evidence>
<proteinExistence type="inferred from homology"/>
<evidence type="ECO:0000313" key="8">
    <source>
        <dbReference type="EMBL" id="ODR58857.1"/>
    </source>
</evidence>
<dbReference type="FunFam" id="3.20.20.80:FF:000064">
    <property type="entry name" value="Oligo-1,6-glucosidase"/>
    <property type="match status" value="1"/>
</dbReference>
<reference evidence="8 10" key="1">
    <citation type="submission" date="2016-08" db="EMBL/GenBank/DDBJ databases">
        <title>Characterization of Isolates of Eisenbergiella tayi Derived from Blood Cultures, Using Whole Genome Sequencing.</title>
        <authorList>
            <person name="Bernier A.-M."/>
            <person name="Burdz T."/>
            <person name="Wiebe D."/>
            <person name="Bernard K."/>
        </authorList>
    </citation>
    <scope>NUCLEOTIDE SEQUENCE [LARGE SCALE GENOMIC DNA]</scope>
    <source>
        <strain evidence="8 10">NML120146</strain>
    </source>
</reference>
<dbReference type="GO" id="GO:0004556">
    <property type="term" value="F:alpha-amylase activity"/>
    <property type="evidence" value="ECO:0007669"/>
    <property type="project" value="TreeGrafter"/>
</dbReference>
<dbReference type="Pfam" id="PF00128">
    <property type="entry name" value="Alpha-amylase"/>
    <property type="match status" value="1"/>
</dbReference>
<comment type="caution">
    <text evidence="7">The sequence shown here is derived from an EMBL/GenBank/DDBJ whole genome shotgun (WGS) entry which is preliminary data.</text>
</comment>
<dbReference type="AlphaFoldDB" id="A0A1E3U4Z6"/>
<dbReference type="RefSeq" id="WP_069408961.1">
    <property type="nucleotide sequence ID" value="NZ_DBFYTW010000336.1"/>
</dbReference>
<evidence type="ECO:0000256" key="1">
    <source>
        <dbReference type="ARBA" id="ARBA00004496"/>
    </source>
</evidence>
<keyword evidence="5" id="KW-0326">Glycosidase</keyword>
<dbReference type="InterPro" id="IPR045857">
    <property type="entry name" value="O16G_dom_2"/>
</dbReference>
<keyword evidence="3" id="KW-0963">Cytoplasm</keyword>
<dbReference type="CDD" id="cd11333">
    <property type="entry name" value="AmyAc_SI_OligoGlu_DGase"/>
    <property type="match status" value="1"/>
</dbReference>